<sequence>MTKLKENPYGYIYFMAASSFTNADETRWILQTVTFGHHLIYCNYGKINANQLRLDFSPFTSIYTAQVWYLILLNVVTLLILLQYSRVTVWFDAVTVFIRQIGSGKNYFLPISLTSLLCLPLLALYENELSSKIIVPRRSPQLNSLREILENNFEIYGTNPYPSSQMMDGLTMFRNYLRHDFETIGLTNKLSSSLFVTDFYDQDGLLKLLLPKYPARCILLKTFSIDVSLNRVQNQELKGRYKCFKIENIALAKIHYDLAIVRFIEEMRSIVKFIFPSGVNIAWREWGNFIHEVKRKRILKSNRHEYINMDALVPFILGGGLVWVMCGIVFMLEIVIKVCG</sequence>
<feature type="transmembrane region" description="Helical" evidence="1">
    <location>
        <begin position="67"/>
        <end position="87"/>
    </location>
</feature>
<protein>
    <submittedName>
        <fullName evidence="2">Uncharacterized protein</fullName>
    </submittedName>
</protein>
<feature type="transmembrane region" description="Helical" evidence="1">
    <location>
        <begin position="311"/>
        <end position="336"/>
    </location>
</feature>
<keyword evidence="1" id="KW-0812">Transmembrane</keyword>
<dbReference type="AlphaFoldDB" id="A0A226E925"/>
<proteinExistence type="predicted"/>
<keyword evidence="1" id="KW-0472">Membrane</keyword>
<keyword evidence="3" id="KW-1185">Reference proteome</keyword>
<dbReference type="EMBL" id="LNIX01000005">
    <property type="protein sequence ID" value="OXA53880.1"/>
    <property type="molecule type" value="Genomic_DNA"/>
</dbReference>
<organism evidence="2 3">
    <name type="scientific">Folsomia candida</name>
    <name type="common">Springtail</name>
    <dbReference type="NCBI Taxonomy" id="158441"/>
    <lineage>
        <taxon>Eukaryota</taxon>
        <taxon>Metazoa</taxon>
        <taxon>Ecdysozoa</taxon>
        <taxon>Arthropoda</taxon>
        <taxon>Hexapoda</taxon>
        <taxon>Collembola</taxon>
        <taxon>Entomobryomorpha</taxon>
        <taxon>Isotomoidea</taxon>
        <taxon>Isotomidae</taxon>
        <taxon>Proisotominae</taxon>
        <taxon>Folsomia</taxon>
    </lineage>
</organism>
<evidence type="ECO:0000313" key="2">
    <source>
        <dbReference type="EMBL" id="OXA53880.1"/>
    </source>
</evidence>
<dbReference type="Proteomes" id="UP000198287">
    <property type="component" value="Unassembled WGS sequence"/>
</dbReference>
<accession>A0A226E925</accession>
<keyword evidence="1" id="KW-1133">Transmembrane helix</keyword>
<evidence type="ECO:0000313" key="3">
    <source>
        <dbReference type="Proteomes" id="UP000198287"/>
    </source>
</evidence>
<comment type="caution">
    <text evidence="2">The sequence shown here is derived from an EMBL/GenBank/DDBJ whole genome shotgun (WGS) entry which is preliminary data.</text>
</comment>
<name>A0A226E925_FOLCA</name>
<gene>
    <name evidence="2" type="ORF">Fcan01_11252</name>
</gene>
<evidence type="ECO:0000256" key="1">
    <source>
        <dbReference type="SAM" id="Phobius"/>
    </source>
</evidence>
<reference evidence="2 3" key="1">
    <citation type="submission" date="2015-12" db="EMBL/GenBank/DDBJ databases">
        <title>The genome of Folsomia candida.</title>
        <authorList>
            <person name="Faddeeva A."/>
            <person name="Derks M.F."/>
            <person name="Anvar Y."/>
            <person name="Smit S."/>
            <person name="Van Straalen N."/>
            <person name="Roelofs D."/>
        </authorList>
    </citation>
    <scope>NUCLEOTIDE SEQUENCE [LARGE SCALE GENOMIC DNA]</scope>
    <source>
        <strain evidence="2 3">VU population</strain>
        <tissue evidence="2">Whole body</tissue>
    </source>
</reference>